<dbReference type="Proteomes" id="UP000434639">
    <property type="component" value="Unassembled WGS sequence"/>
</dbReference>
<dbReference type="EMBL" id="WMIB01000004">
    <property type="protein sequence ID" value="MTH53049.1"/>
    <property type="molecule type" value="Genomic_DNA"/>
</dbReference>
<dbReference type="GO" id="GO:0009236">
    <property type="term" value="P:cobalamin biosynthetic process"/>
    <property type="evidence" value="ECO:0007669"/>
    <property type="project" value="UniProtKB-UniPathway"/>
</dbReference>
<dbReference type="Gene3D" id="3.40.50.300">
    <property type="entry name" value="P-loop containing nucleotide triphosphate hydrolases"/>
    <property type="match status" value="1"/>
</dbReference>
<accession>A0A7X2S3K0</accession>
<keyword evidence="2" id="KW-1185">Reference proteome</keyword>
<dbReference type="AlphaFoldDB" id="A0A7X2S3K0"/>
<dbReference type="UniPathway" id="UPA00148">
    <property type="reaction ID" value="UER00236"/>
</dbReference>
<organism evidence="1 2">
    <name type="scientific">Metabacillus mangrovi</name>
    <dbReference type="NCBI Taxonomy" id="1491830"/>
    <lineage>
        <taxon>Bacteria</taxon>
        <taxon>Bacillati</taxon>
        <taxon>Bacillota</taxon>
        <taxon>Bacilli</taxon>
        <taxon>Bacillales</taxon>
        <taxon>Bacillaceae</taxon>
        <taxon>Metabacillus</taxon>
    </lineage>
</organism>
<dbReference type="InterPro" id="IPR027417">
    <property type="entry name" value="P-loop_NTPase"/>
</dbReference>
<sequence>MHFVSGGACNGKSAWVKQQSFWREDALWVSAYRKDQLPQDFKPLTVIEGLEEYIRLDSLEHGEDAVRIWSRRMEEWISREQERRCRLVLIGTDITKGIVPVQAEDRLWRDTAGWVYQEIVRKAAEADLIWYGLATPLKRGAGN</sequence>
<evidence type="ECO:0008006" key="3">
    <source>
        <dbReference type="Google" id="ProtNLM"/>
    </source>
</evidence>
<gene>
    <name evidence="1" type="ORF">GKZ89_06460</name>
</gene>
<comment type="caution">
    <text evidence="1">The sequence shown here is derived from an EMBL/GenBank/DDBJ whole genome shotgun (WGS) entry which is preliminary data.</text>
</comment>
<dbReference type="SUPFAM" id="SSF52540">
    <property type="entry name" value="P-loop containing nucleoside triphosphate hydrolases"/>
    <property type="match status" value="1"/>
</dbReference>
<dbReference type="GO" id="GO:0000166">
    <property type="term" value="F:nucleotide binding"/>
    <property type="evidence" value="ECO:0007669"/>
    <property type="project" value="InterPro"/>
</dbReference>
<evidence type="ECO:0000313" key="1">
    <source>
        <dbReference type="EMBL" id="MTH53049.1"/>
    </source>
</evidence>
<evidence type="ECO:0000313" key="2">
    <source>
        <dbReference type="Proteomes" id="UP000434639"/>
    </source>
</evidence>
<dbReference type="OrthoDB" id="1766664at2"/>
<reference evidence="1 2" key="1">
    <citation type="journal article" date="2017" name="Int. J. Syst. Evol. Microbiol.">
        <title>Bacillus mangrovi sp. nov., isolated from a sediment sample from a mangrove forest.</title>
        <authorList>
            <person name="Gupta V."/>
            <person name="Singh P.K."/>
            <person name="Korpole S."/>
            <person name="Tanuku N.R.S."/>
            <person name="Pinnaka A.K."/>
        </authorList>
    </citation>
    <scope>NUCLEOTIDE SEQUENCE [LARGE SCALE GENOMIC DNA]</scope>
    <source>
        <strain evidence="1 2">KCTC 33872</strain>
    </source>
</reference>
<dbReference type="InterPro" id="IPR003203">
    <property type="entry name" value="CobU/CobP"/>
</dbReference>
<dbReference type="GO" id="GO:0043752">
    <property type="term" value="F:adenosylcobinamide kinase activity"/>
    <property type="evidence" value="ECO:0007669"/>
    <property type="project" value="InterPro"/>
</dbReference>
<proteinExistence type="predicted"/>
<name>A0A7X2S3K0_9BACI</name>
<protein>
    <recommendedName>
        <fullName evidence="3">Adenosylcobinamide kinase</fullName>
    </recommendedName>
</protein>
<dbReference type="Pfam" id="PF02283">
    <property type="entry name" value="CobU"/>
    <property type="match status" value="1"/>
</dbReference>
<dbReference type="RefSeq" id="WP_155111586.1">
    <property type="nucleotide sequence ID" value="NZ_WMIB01000004.1"/>
</dbReference>